<evidence type="ECO:0000313" key="1">
    <source>
        <dbReference type="EMBL" id="PVZ68430.1"/>
    </source>
</evidence>
<dbReference type="InterPro" id="IPR029063">
    <property type="entry name" value="SAM-dependent_MTases_sf"/>
</dbReference>
<proteinExistence type="predicted"/>
<organism evidence="1 2">
    <name type="scientific">Pelagibaculum spongiae</name>
    <dbReference type="NCBI Taxonomy" id="2080658"/>
    <lineage>
        <taxon>Bacteria</taxon>
        <taxon>Pseudomonadati</taxon>
        <taxon>Pseudomonadota</taxon>
        <taxon>Gammaproteobacteria</taxon>
        <taxon>Oceanospirillales</taxon>
        <taxon>Pelagibaculum</taxon>
    </lineage>
</organism>
<dbReference type="Proteomes" id="UP000244906">
    <property type="component" value="Unassembled WGS sequence"/>
</dbReference>
<dbReference type="SUPFAM" id="SSF53335">
    <property type="entry name" value="S-adenosyl-L-methionine-dependent methyltransferases"/>
    <property type="match status" value="1"/>
</dbReference>
<sequence>MTNHPFSQACLNNAPFILDVLKKYLSEPTSENHTIQMLEIGSGTGQHASYFSSEFPWLKWQTSDLPENHDGIRNWIEYSQQNNIYQPIVLDVQDIWNLGSYDFFYSSNTAHIMSWREVECFFEKARVHLKAGGLFFLYGPFKYNGAFTSESNAAFDKKIKSDVSHRGIRDFESIRQLAEKSQLPLIEDCEMPANNRLLVFEK</sequence>
<comment type="caution">
    <text evidence="1">The sequence shown here is derived from an EMBL/GenBank/DDBJ whole genome shotgun (WGS) entry which is preliminary data.</text>
</comment>
<protein>
    <submittedName>
        <fullName evidence="1">Methylase</fullName>
    </submittedName>
</protein>
<reference evidence="1 2" key="1">
    <citation type="submission" date="2018-04" db="EMBL/GenBank/DDBJ databases">
        <title>Thalassorhabdus spongiae gen. nov., sp. nov., isolated from a marine sponge in South-West Iceland.</title>
        <authorList>
            <person name="Knobloch S."/>
            <person name="Daussin A."/>
            <person name="Johannsson R."/>
            <person name="Marteinsson V.T."/>
        </authorList>
    </citation>
    <scope>NUCLEOTIDE SEQUENCE [LARGE SCALE GENOMIC DNA]</scope>
    <source>
        <strain evidence="1 2">Hp12</strain>
    </source>
</reference>
<dbReference type="Pfam" id="PF06080">
    <property type="entry name" value="DUF938"/>
    <property type="match status" value="1"/>
</dbReference>
<dbReference type="PANTHER" id="PTHR20974">
    <property type="entry name" value="UPF0585 PROTEIN CG18661"/>
    <property type="match status" value="1"/>
</dbReference>
<dbReference type="GO" id="GO:0032259">
    <property type="term" value="P:methylation"/>
    <property type="evidence" value="ECO:0007669"/>
    <property type="project" value="UniProtKB-KW"/>
</dbReference>
<keyword evidence="2" id="KW-1185">Reference proteome</keyword>
<keyword evidence="1" id="KW-0489">Methyltransferase</keyword>
<evidence type="ECO:0000313" key="2">
    <source>
        <dbReference type="Proteomes" id="UP000244906"/>
    </source>
</evidence>
<keyword evidence="1" id="KW-0808">Transferase</keyword>
<gene>
    <name evidence="1" type="ORF">DC094_12850</name>
</gene>
<dbReference type="Gene3D" id="3.40.50.150">
    <property type="entry name" value="Vaccinia Virus protein VP39"/>
    <property type="match status" value="1"/>
</dbReference>
<dbReference type="InterPro" id="IPR010342">
    <property type="entry name" value="DUF938"/>
</dbReference>
<dbReference type="AlphaFoldDB" id="A0A2V1H1I3"/>
<dbReference type="GO" id="GO:0008168">
    <property type="term" value="F:methyltransferase activity"/>
    <property type="evidence" value="ECO:0007669"/>
    <property type="project" value="UniProtKB-KW"/>
</dbReference>
<dbReference type="OrthoDB" id="5563826at2"/>
<dbReference type="EMBL" id="QDDL01000005">
    <property type="protein sequence ID" value="PVZ68430.1"/>
    <property type="molecule type" value="Genomic_DNA"/>
</dbReference>
<accession>A0A2V1H1I3</accession>
<dbReference type="RefSeq" id="WP_116687512.1">
    <property type="nucleotide sequence ID" value="NZ_CAWNYD010000005.1"/>
</dbReference>
<dbReference type="PANTHER" id="PTHR20974:SF0">
    <property type="entry name" value="UPF0585 PROTEIN CG18661"/>
    <property type="match status" value="1"/>
</dbReference>
<name>A0A2V1H1I3_9GAMM</name>